<dbReference type="SUPFAM" id="SSF51621">
    <property type="entry name" value="Phosphoenolpyruvate/pyruvate domain"/>
    <property type="match status" value="1"/>
</dbReference>
<dbReference type="InterPro" id="IPR036637">
    <property type="entry name" value="Phosphohistidine_dom_sf"/>
</dbReference>
<dbReference type="InterPro" id="IPR008279">
    <property type="entry name" value="PEP-util_enz_mobile_dom"/>
</dbReference>
<comment type="catalytic activity">
    <reaction evidence="1 17">
        <text>L-histidyl-[protein] + phosphoenolpyruvate = N(pros)-phospho-L-histidyl-[protein] + pyruvate</text>
        <dbReference type="Rhea" id="RHEA:23880"/>
        <dbReference type="Rhea" id="RHEA-COMP:9745"/>
        <dbReference type="Rhea" id="RHEA-COMP:9746"/>
        <dbReference type="ChEBI" id="CHEBI:15361"/>
        <dbReference type="ChEBI" id="CHEBI:29979"/>
        <dbReference type="ChEBI" id="CHEBI:58702"/>
        <dbReference type="ChEBI" id="CHEBI:64837"/>
        <dbReference type="EC" id="2.7.3.9"/>
    </reaction>
</comment>
<name>A0A9D0YQN7_9FIRM</name>
<comment type="caution">
    <text evidence="24">The sequence shown here is derived from an EMBL/GenBank/DDBJ whole genome shotgun (WGS) entry which is preliminary data.</text>
</comment>
<reference evidence="24" key="1">
    <citation type="submission" date="2020-10" db="EMBL/GenBank/DDBJ databases">
        <authorList>
            <person name="Gilroy R."/>
        </authorList>
    </citation>
    <scope>NUCLEOTIDE SEQUENCE</scope>
    <source>
        <strain evidence="24">ChiGjej2B2-12916</strain>
    </source>
</reference>
<evidence type="ECO:0000256" key="1">
    <source>
        <dbReference type="ARBA" id="ARBA00000683"/>
    </source>
</evidence>
<dbReference type="Pfam" id="PF05524">
    <property type="entry name" value="PEP-utilisers_N"/>
    <property type="match status" value="1"/>
</dbReference>
<sequence length="540" mass="59702">MIRGSGLPVCSGVAIGPVYLYRKGQATLPVSCGDPAVEQQKFDKAKEVALSQLQHLVDQATKELGEEQAMILDVQMMMLDDLDYLESIQAKIQNGLGAAQAVKQTGEEFAMDFASMDDSYMQARATDVRDVSTRVVNILCGGSSGFEMDRPGILIAEDLTPSETVQLPKDKILAFVTQHGSANSHTAILARIMGIPSLVKADIAMDDSLSGQMMVVDCIEGNYYIQPDDETLKTMTEKREAVIRHQQELEAYRGKPSVTRNGQKIKLYANIGNPSDVEHVIKGDAEGVGLLRSEFLYLGREDYPTEDDLYQAYRKVVEGLQGRPCVIRTLDIGADKQADYFNLDAEENPALGLRGIRICIRRPEVFRTQMRAIYRASAHGPVSVMFPMIASVWEVKRVREMCDAFRKELEEQGIPVGEVEHGIMIETPAAAVISDELAKVVDFFSIGTNDLTQYTLAVDRQNPSLEEFGDTHHPAIMRLLRMIAENAHKAGIWCGICGELGADPSLTETFLDMGYDELSVSPTRVLELRKKVCESEGKPQ</sequence>
<evidence type="ECO:0000313" key="25">
    <source>
        <dbReference type="Proteomes" id="UP000886879"/>
    </source>
</evidence>
<dbReference type="InterPro" id="IPR000121">
    <property type="entry name" value="PEP_util_C"/>
</dbReference>
<dbReference type="PIRSF" id="PIRSF000732">
    <property type="entry name" value="PTS_enzyme_I"/>
    <property type="match status" value="1"/>
</dbReference>
<feature type="binding site" evidence="19">
    <location>
        <position position="328"/>
    </location>
    <ligand>
        <name>phosphoenolpyruvate</name>
        <dbReference type="ChEBI" id="CHEBI:58702"/>
    </ligand>
</feature>
<dbReference type="PRINTS" id="PR01736">
    <property type="entry name" value="PHPHTRNFRASE"/>
</dbReference>
<dbReference type="PROSITE" id="PS00742">
    <property type="entry name" value="PEP_ENZYMES_2"/>
    <property type="match status" value="1"/>
</dbReference>
<organism evidence="24 25">
    <name type="scientific">Candidatus Enterenecus faecium</name>
    <dbReference type="NCBI Taxonomy" id="2840780"/>
    <lineage>
        <taxon>Bacteria</taxon>
        <taxon>Bacillati</taxon>
        <taxon>Bacillota</taxon>
        <taxon>Clostridia</taxon>
        <taxon>Eubacteriales</taxon>
        <taxon>Candidatus Enterenecus</taxon>
    </lineage>
</organism>
<keyword evidence="9 17" id="KW-0963">Cytoplasm</keyword>
<dbReference type="InterPro" id="IPR036618">
    <property type="entry name" value="PtsI_HPr-bd_sf"/>
</dbReference>
<dbReference type="GO" id="GO:0016301">
    <property type="term" value="F:kinase activity"/>
    <property type="evidence" value="ECO:0007669"/>
    <property type="project" value="UniProtKB-KW"/>
</dbReference>
<dbReference type="InterPro" id="IPR024692">
    <property type="entry name" value="PTS_EI"/>
</dbReference>
<dbReference type="SUPFAM" id="SSF52009">
    <property type="entry name" value="Phosphohistidine domain"/>
    <property type="match status" value="1"/>
</dbReference>
<dbReference type="SUPFAM" id="SSF47831">
    <property type="entry name" value="Enzyme I of the PEP:sugar phosphotransferase system HPr-binding (sub)domain"/>
    <property type="match status" value="1"/>
</dbReference>
<dbReference type="AlphaFoldDB" id="A0A9D0YQN7"/>
<dbReference type="InterPro" id="IPR023151">
    <property type="entry name" value="PEP_util_CS"/>
</dbReference>
<dbReference type="PANTHER" id="PTHR46244">
    <property type="entry name" value="PHOSPHOENOLPYRUVATE-PROTEIN PHOSPHOTRANSFERASE"/>
    <property type="match status" value="1"/>
</dbReference>
<evidence type="ECO:0000256" key="16">
    <source>
        <dbReference type="ARBA" id="ARBA00033235"/>
    </source>
</evidence>
<keyword evidence="11 17" id="KW-0808">Transferase</keyword>
<dbReference type="GO" id="GO:0008965">
    <property type="term" value="F:phosphoenolpyruvate-protein phosphotransferase activity"/>
    <property type="evidence" value="ECO:0007669"/>
    <property type="project" value="UniProtKB-EC"/>
</dbReference>
<evidence type="ECO:0000259" key="21">
    <source>
        <dbReference type="Pfam" id="PF00391"/>
    </source>
</evidence>
<evidence type="ECO:0000256" key="11">
    <source>
        <dbReference type="ARBA" id="ARBA00022679"/>
    </source>
</evidence>
<evidence type="ECO:0000256" key="10">
    <source>
        <dbReference type="ARBA" id="ARBA00022597"/>
    </source>
</evidence>
<evidence type="ECO:0000313" key="24">
    <source>
        <dbReference type="EMBL" id="HIQ60173.1"/>
    </source>
</evidence>
<dbReference type="GO" id="GO:0005737">
    <property type="term" value="C:cytoplasm"/>
    <property type="evidence" value="ECO:0007669"/>
    <property type="project" value="UniProtKB-SubCell"/>
</dbReference>
<comment type="cofactor">
    <cofactor evidence="2 17 20">
        <name>Mg(2+)</name>
        <dbReference type="ChEBI" id="CHEBI:18420"/>
    </cofactor>
</comment>
<evidence type="ECO:0000256" key="19">
    <source>
        <dbReference type="PIRSR" id="PIRSR000732-2"/>
    </source>
</evidence>
<evidence type="ECO:0000256" key="3">
    <source>
        <dbReference type="ARBA" id="ARBA00002728"/>
    </source>
</evidence>
<evidence type="ECO:0000256" key="15">
    <source>
        <dbReference type="ARBA" id="ARBA00022842"/>
    </source>
</evidence>
<feature type="active site" description="Proton donor" evidence="18">
    <location>
        <position position="497"/>
    </location>
</feature>
<dbReference type="Proteomes" id="UP000886879">
    <property type="component" value="Unassembled WGS sequence"/>
</dbReference>
<evidence type="ECO:0000256" key="18">
    <source>
        <dbReference type="PIRSR" id="PIRSR000732-1"/>
    </source>
</evidence>
<dbReference type="EC" id="2.7.3.9" evidence="6 17"/>
<dbReference type="InterPro" id="IPR006318">
    <property type="entry name" value="PTS_EI-like"/>
</dbReference>
<dbReference type="GO" id="GO:0046872">
    <property type="term" value="F:metal ion binding"/>
    <property type="evidence" value="ECO:0007669"/>
    <property type="project" value="UniProtKB-KW"/>
</dbReference>
<feature type="binding site" evidence="20">
    <location>
        <position position="426"/>
    </location>
    <ligand>
        <name>Mg(2+)</name>
        <dbReference type="ChEBI" id="CHEBI:18420"/>
    </ligand>
</feature>
<comment type="subcellular location">
    <subcellularLocation>
        <location evidence="4 17">Cytoplasm</location>
    </subcellularLocation>
</comment>
<dbReference type="Pfam" id="PF00391">
    <property type="entry name" value="PEP-utilizers"/>
    <property type="match status" value="1"/>
</dbReference>
<dbReference type="Gene3D" id="1.10.274.10">
    <property type="entry name" value="PtsI, HPr-binding domain"/>
    <property type="match status" value="1"/>
</dbReference>
<dbReference type="InterPro" id="IPR040442">
    <property type="entry name" value="Pyrv_kinase-like_dom_sf"/>
</dbReference>
<feature type="binding site" evidence="19">
    <location>
        <position position="460"/>
    </location>
    <ligand>
        <name>phosphoenolpyruvate</name>
        <dbReference type="ChEBI" id="CHEBI:58702"/>
    </ligand>
</feature>
<feature type="binding site" evidence="19">
    <location>
        <position position="292"/>
    </location>
    <ligand>
        <name>phosphoenolpyruvate</name>
        <dbReference type="ChEBI" id="CHEBI:58702"/>
    </ligand>
</feature>
<dbReference type="Pfam" id="PF02896">
    <property type="entry name" value="PEP-utilizers_C"/>
    <property type="match status" value="1"/>
</dbReference>
<keyword evidence="12 17" id="KW-0598">Phosphotransferase system</keyword>
<dbReference type="InterPro" id="IPR050499">
    <property type="entry name" value="PEP-utilizing_PTS_enzyme"/>
</dbReference>
<evidence type="ECO:0000256" key="5">
    <source>
        <dbReference type="ARBA" id="ARBA00007837"/>
    </source>
</evidence>
<keyword evidence="13 17" id="KW-0479">Metal-binding</keyword>
<dbReference type="PANTHER" id="PTHR46244:SF3">
    <property type="entry name" value="PHOSPHOENOLPYRUVATE-PROTEIN PHOSPHOTRANSFERASE"/>
    <property type="match status" value="1"/>
</dbReference>
<dbReference type="EMBL" id="DVFO01000009">
    <property type="protein sequence ID" value="HIQ60173.1"/>
    <property type="molecule type" value="Genomic_DNA"/>
</dbReference>
<evidence type="ECO:0000259" key="22">
    <source>
        <dbReference type="Pfam" id="PF02896"/>
    </source>
</evidence>
<feature type="binding site" evidence="19">
    <location>
        <begin position="449"/>
        <end position="450"/>
    </location>
    <ligand>
        <name>phosphoenolpyruvate</name>
        <dbReference type="ChEBI" id="CHEBI:58702"/>
    </ligand>
</feature>
<dbReference type="Gene3D" id="3.50.30.10">
    <property type="entry name" value="Phosphohistidine domain"/>
    <property type="match status" value="1"/>
</dbReference>
<keyword evidence="14 17" id="KW-0418">Kinase</keyword>
<feature type="active site" description="Tele-phosphohistidine intermediate" evidence="18">
    <location>
        <position position="185"/>
    </location>
</feature>
<dbReference type="InterPro" id="IPR015813">
    <property type="entry name" value="Pyrv/PenolPyrv_kinase-like_dom"/>
</dbReference>
<evidence type="ECO:0000256" key="7">
    <source>
        <dbReference type="ARBA" id="ARBA00016544"/>
    </source>
</evidence>
<feature type="domain" description="Phosphotransferase system enzyme I N-terminal" evidence="23">
    <location>
        <begin position="6"/>
        <end position="124"/>
    </location>
</feature>
<dbReference type="GO" id="GO:0009401">
    <property type="term" value="P:phosphoenolpyruvate-dependent sugar phosphotransferase system"/>
    <property type="evidence" value="ECO:0007669"/>
    <property type="project" value="UniProtKB-KW"/>
</dbReference>
<evidence type="ECO:0000256" key="6">
    <source>
        <dbReference type="ARBA" id="ARBA00012232"/>
    </source>
</evidence>
<keyword evidence="10 17" id="KW-0762">Sugar transport</keyword>
<evidence type="ECO:0000256" key="2">
    <source>
        <dbReference type="ARBA" id="ARBA00001946"/>
    </source>
</evidence>
<evidence type="ECO:0000256" key="8">
    <source>
        <dbReference type="ARBA" id="ARBA00022448"/>
    </source>
</evidence>
<accession>A0A9D0YQN7</accession>
<comment type="similarity">
    <text evidence="5 17">Belongs to the PEP-utilizing enzyme family.</text>
</comment>
<evidence type="ECO:0000256" key="13">
    <source>
        <dbReference type="ARBA" id="ARBA00022723"/>
    </source>
</evidence>
<keyword evidence="8 17" id="KW-0813">Transport</keyword>
<gene>
    <name evidence="24" type="primary">ptsP</name>
    <name evidence="24" type="ORF">IAD31_01025</name>
</gene>
<evidence type="ECO:0000259" key="23">
    <source>
        <dbReference type="Pfam" id="PF05524"/>
    </source>
</evidence>
<feature type="domain" description="PEP-utilising enzyme mobile" evidence="21">
    <location>
        <begin position="150"/>
        <end position="221"/>
    </location>
</feature>
<evidence type="ECO:0000256" key="12">
    <source>
        <dbReference type="ARBA" id="ARBA00022683"/>
    </source>
</evidence>
<feature type="domain" description="PEP-utilising enzyme C-terminal" evidence="22">
    <location>
        <begin position="248"/>
        <end position="533"/>
    </location>
</feature>
<feature type="binding site" evidence="20">
    <location>
        <position position="450"/>
    </location>
    <ligand>
        <name>Mg(2+)</name>
        <dbReference type="ChEBI" id="CHEBI:18420"/>
    </ligand>
</feature>
<evidence type="ECO:0000256" key="9">
    <source>
        <dbReference type="ARBA" id="ARBA00022490"/>
    </source>
</evidence>
<evidence type="ECO:0000256" key="17">
    <source>
        <dbReference type="PIRNR" id="PIRNR000732"/>
    </source>
</evidence>
<evidence type="ECO:0000256" key="4">
    <source>
        <dbReference type="ARBA" id="ARBA00004496"/>
    </source>
</evidence>
<protein>
    <recommendedName>
        <fullName evidence="7 17">Phosphoenolpyruvate-protein phosphotransferase</fullName>
        <ecNumber evidence="6 17">2.7.3.9</ecNumber>
    </recommendedName>
    <alternativeName>
        <fullName evidence="16 17">Phosphotransferase system, enzyme I</fullName>
    </alternativeName>
</protein>
<dbReference type="InterPro" id="IPR008731">
    <property type="entry name" value="PTS_EIN"/>
</dbReference>
<dbReference type="NCBIfam" id="TIGR01417">
    <property type="entry name" value="PTS_I_fam"/>
    <property type="match status" value="1"/>
</dbReference>
<keyword evidence="15 17" id="KW-0460">Magnesium</keyword>
<reference evidence="24" key="2">
    <citation type="journal article" date="2021" name="PeerJ">
        <title>Extensive microbial diversity within the chicken gut microbiome revealed by metagenomics and culture.</title>
        <authorList>
            <person name="Gilroy R."/>
            <person name="Ravi A."/>
            <person name="Getino M."/>
            <person name="Pursley I."/>
            <person name="Horton D.L."/>
            <person name="Alikhan N.F."/>
            <person name="Baker D."/>
            <person name="Gharbi K."/>
            <person name="Hall N."/>
            <person name="Watson M."/>
            <person name="Adriaenssens E.M."/>
            <person name="Foster-Nyarko E."/>
            <person name="Jarju S."/>
            <person name="Secka A."/>
            <person name="Antonio M."/>
            <person name="Oren A."/>
            <person name="Chaudhuri R.R."/>
            <person name="La Ragione R."/>
            <person name="Hildebrand F."/>
            <person name="Pallen M.J."/>
        </authorList>
    </citation>
    <scope>NUCLEOTIDE SEQUENCE</scope>
    <source>
        <strain evidence="24">ChiGjej2B2-12916</strain>
    </source>
</reference>
<evidence type="ECO:0000256" key="20">
    <source>
        <dbReference type="PIRSR" id="PIRSR000732-3"/>
    </source>
</evidence>
<proteinExistence type="inferred from homology"/>
<dbReference type="Gene3D" id="3.20.20.60">
    <property type="entry name" value="Phosphoenolpyruvate-binding domains"/>
    <property type="match status" value="1"/>
</dbReference>
<evidence type="ECO:0000256" key="14">
    <source>
        <dbReference type="ARBA" id="ARBA00022777"/>
    </source>
</evidence>
<comment type="function">
    <text evidence="3 17">General (non sugar-specific) component of the phosphoenolpyruvate-dependent sugar phosphotransferase system (sugar PTS). This major carbohydrate active-transport system catalyzes the phosphorylation of incoming sugar substrates concomitantly with their translocation across the cell membrane. Enzyme I transfers the phosphoryl group from phosphoenolpyruvate (PEP) to the phosphoryl carrier protein (HPr).</text>
</comment>